<keyword evidence="4" id="KW-0788">Thiol protease</keyword>
<feature type="non-terminal residue" evidence="6">
    <location>
        <position position="202"/>
    </location>
</feature>
<evidence type="ECO:0000313" key="7">
    <source>
        <dbReference type="Proteomes" id="UP000518911"/>
    </source>
</evidence>
<proteinExistence type="inferred from homology"/>
<dbReference type="GO" id="GO:0005634">
    <property type="term" value="C:nucleus"/>
    <property type="evidence" value="ECO:0007669"/>
    <property type="project" value="TreeGrafter"/>
</dbReference>
<gene>
    <name evidence="6" type="primary">Senp2</name>
    <name evidence="6" type="ORF">ATLROG_R13156</name>
</gene>
<dbReference type="AlphaFoldDB" id="A0A7L3X2W1"/>
<evidence type="ECO:0000259" key="5">
    <source>
        <dbReference type="PROSITE" id="PS50600"/>
    </source>
</evidence>
<feature type="domain" description="Ubiquitin-like protease family profile" evidence="5">
    <location>
        <begin position="8"/>
        <end position="172"/>
    </location>
</feature>
<name>A0A7L3X2W1_9GRUI</name>
<accession>A0A7L3X2W1</accession>
<dbReference type="Proteomes" id="UP000518911">
    <property type="component" value="Unassembled WGS sequence"/>
</dbReference>
<dbReference type="OrthoDB" id="1939479at2759"/>
<comment type="similarity">
    <text evidence="1">Belongs to the peptidase C48 family.</text>
</comment>
<dbReference type="FunFam" id="3.40.395.10:FF:000001">
    <property type="entry name" value="Sentrin-specific protease 1"/>
    <property type="match status" value="1"/>
</dbReference>
<dbReference type="GO" id="GO:0016929">
    <property type="term" value="F:deSUMOylase activity"/>
    <property type="evidence" value="ECO:0007669"/>
    <property type="project" value="TreeGrafter"/>
</dbReference>
<dbReference type="Gene3D" id="3.40.395.10">
    <property type="entry name" value="Adenoviral Proteinase, Chain A"/>
    <property type="match status" value="1"/>
</dbReference>
<dbReference type="GO" id="GO:0080090">
    <property type="term" value="P:regulation of primary metabolic process"/>
    <property type="evidence" value="ECO:0007669"/>
    <property type="project" value="UniProtKB-ARBA"/>
</dbReference>
<dbReference type="PANTHER" id="PTHR12606:SF11">
    <property type="entry name" value="SENTRIN-SPECIFIC PROTEASE 2"/>
    <property type="match status" value="1"/>
</dbReference>
<reference evidence="6 7" key="1">
    <citation type="submission" date="2019-09" db="EMBL/GenBank/DDBJ databases">
        <title>Bird 10,000 Genomes (B10K) Project - Family phase.</title>
        <authorList>
            <person name="Zhang G."/>
        </authorList>
    </citation>
    <scope>NUCLEOTIDE SEQUENCE [LARGE SCALE GENOMIC DNA]</scope>
    <source>
        <strain evidence="6">OUT-0055</strain>
        <tissue evidence="6">Blood</tissue>
    </source>
</reference>
<evidence type="ECO:0000256" key="1">
    <source>
        <dbReference type="ARBA" id="ARBA00005234"/>
    </source>
</evidence>
<feature type="non-terminal residue" evidence="6">
    <location>
        <position position="1"/>
    </location>
</feature>
<dbReference type="Pfam" id="PF02902">
    <property type="entry name" value="Peptidase_C48"/>
    <property type="match status" value="1"/>
</dbReference>
<dbReference type="GO" id="GO:0060255">
    <property type="term" value="P:regulation of macromolecule metabolic process"/>
    <property type="evidence" value="ECO:0007669"/>
    <property type="project" value="UniProtKB-ARBA"/>
</dbReference>
<organism evidence="6 7">
    <name type="scientific">Atlantisia rogersi</name>
    <name type="common">Inaccessible Island rail</name>
    <dbReference type="NCBI Taxonomy" id="2478892"/>
    <lineage>
        <taxon>Eukaryota</taxon>
        <taxon>Metazoa</taxon>
        <taxon>Chordata</taxon>
        <taxon>Craniata</taxon>
        <taxon>Vertebrata</taxon>
        <taxon>Euteleostomi</taxon>
        <taxon>Archelosauria</taxon>
        <taxon>Archosauria</taxon>
        <taxon>Dinosauria</taxon>
        <taxon>Saurischia</taxon>
        <taxon>Theropoda</taxon>
        <taxon>Coelurosauria</taxon>
        <taxon>Aves</taxon>
        <taxon>Neognathae</taxon>
        <taxon>Neoaves</taxon>
        <taxon>Gruiformes</taxon>
        <taxon>Rallidae</taxon>
        <taxon>Atlantisia</taxon>
    </lineage>
</organism>
<sequence>ILSSAFKLKVTREDIQTLEELQWLNDMVIHFYMALLVDRSNRENGPSVFAFTTFFYLKLCSGGYSAVRRWSKGVDLFSKDIIFVPVNLRSHWTLGVIDVRKKSVRHYDSLRQNGAEICQVLFKFLQDESLEKRKVELDCSEWTLRSMEPHEIPQQENGSDCGVFICKYADCISRDEPMTFTQRHMPYFRRKMVLEIIHQQLL</sequence>
<evidence type="ECO:0000256" key="4">
    <source>
        <dbReference type="ARBA" id="ARBA00022807"/>
    </source>
</evidence>
<dbReference type="InterPro" id="IPR038765">
    <property type="entry name" value="Papain-like_cys_pep_sf"/>
</dbReference>
<dbReference type="EMBL" id="VZUJ01149634">
    <property type="protein sequence ID" value="NXV83452.1"/>
    <property type="molecule type" value="Genomic_DNA"/>
</dbReference>
<dbReference type="GO" id="GO:0006508">
    <property type="term" value="P:proteolysis"/>
    <property type="evidence" value="ECO:0007669"/>
    <property type="project" value="UniProtKB-KW"/>
</dbReference>
<dbReference type="GO" id="GO:0016926">
    <property type="term" value="P:protein desumoylation"/>
    <property type="evidence" value="ECO:0007669"/>
    <property type="project" value="TreeGrafter"/>
</dbReference>
<protein>
    <submittedName>
        <fullName evidence="6">SENP2 protease</fullName>
    </submittedName>
</protein>
<keyword evidence="3" id="KW-0378">Hydrolase</keyword>
<evidence type="ECO:0000313" key="6">
    <source>
        <dbReference type="EMBL" id="NXV83452.1"/>
    </source>
</evidence>
<dbReference type="PROSITE" id="PS50600">
    <property type="entry name" value="ULP_PROTEASE"/>
    <property type="match status" value="1"/>
</dbReference>
<keyword evidence="2 6" id="KW-0645">Protease</keyword>
<dbReference type="PANTHER" id="PTHR12606">
    <property type="entry name" value="SENTRIN/SUMO-SPECIFIC PROTEASE"/>
    <property type="match status" value="1"/>
</dbReference>
<dbReference type="InterPro" id="IPR003653">
    <property type="entry name" value="Peptidase_C48_C"/>
</dbReference>
<comment type="caution">
    <text evidence="6">The sequence shown here is derived from an EMBL/GenBank/DDBJ whole genome shotgun (WGS) entry which is preliminary data.</text>
</comment>
<evidence type="ECO:0000256" key="3">
    <source>
        <dbReference type="ARBA" id="ARBA00022801"/>
    </source>
</evidence>
<dbReference type="SUPFAM" id="SSF54001">
    <property type="entry name" value="Cysteine proteinases"/>
    <property type="match status" value="1"/>
</dbReference>
<keyword evidence="7" id="KW-1185">Reference proteome</keyword>
<evidence type="ECO:0000256" key="2">
    <source>
        <dbReference type="ARBA" id="ARBA00022670"/>
    </source>
</evidence>